<name>A0A822XH89_NELNU</name>
<protein>
    <submittedName>
        <fullName evidence="1">Uncharacterized protein</fullName>
    </submittedName>
</protein>
<evidence type="ECO:0000313" key="2">
    <source>
        <dbReference type="Proteomes" id="UP000607653"/>
    </source>
</evidence>
<sequence length="139" mass="15693">MPLVSNFLSPCSYGKPLGHVSPGYLFISNFATCTELDRSGMRIAIQPTYHPSMSAFPGSTSASRQPNLNVVPIGWPRFLHNTTNFGRPMKPGFNAYSNERWMWVNVNGNRHQMSGYRACKPRVTSLTWIEDHTSDGVWR</sequence>
<dbReference type="EMBL" id="DUZY01000001">
    <property type="protein sequence ID" value="DAD20844.1"/>
    <property type="molecule type" value="Genomic_DNA"/>
</dbReference>
<reference evidence="1 2" key="1">
    <citation type="journal article" date="2020" name="Mol. Biol. Evol.">
        <title>Distinct Expression and Methylation Patterns for Genes with Different Fates following a Single Whole-Genome Duplication in Flowering Plants.</title>
        <authorList>
            <person name="Shi T."/>
            <person name="Rahmani R.S."/>
            <person name="Gugger P.F."/>
            <person name="Wang M."/>
            <person name="Li H."/>
            <person name="Zhang Y."/>
            <person name="Li Z."/>
            <person name="Wang Q."/>
            <person name="Van de Peer Y."/>
            <person name="Marchal K."/>
            <person name="Chen J."/>
        </authorList>
    </citation>
    <scope>NUCLEOTIDE SEQUENCE [LARGE SCALE GENOMIC DNA]</scope>
    <source>
        <tissue evidence="1">Leaf</tissue>
    </source>
</reference>
<evidence type="ECO:0000313" key="1">
    <source>
        <dbReference type="EMBL" id="DAD20844.1"/>
    </source>
</evidence>
<organism evidence="1 2">
    <name type="scientific">Nelumbo nucifera</name>
    <name type="common">Sacred lotus</name>
    <dbReference type="NCBI Taxonomy" id="4432"/>
    <lineage>
        <taxon>Eukaryota</taxon>
        <taxon>Viridiplantae</taxon>
        <taxon>Streptophyta</taxon>
        <taxon>Embryophyta</taxon>
        <taxon>Tracheophyta</taxon>
        <taxon>Spermatophyta</taxon>
        <taxon>Magnoliopsida</taxon>
        <taxon>Proteales</taxon>
        <taxon>Nelumbonaceae</taxon>
        <taxon>Nelumbo</taxon>
    </lineage>
</organism>
<dbReference type="AlphaFoldDB" id="A0A822XH89"/>
<gene>
    <name evidence="1" type="ORF">HUJ06_022307</name>
</gene>
<dbReference type="Proteomes" id="UP000607653">
    <property type="component" value="Unassembled WGS sequence"/>
</dbReference>
<accession>A0A822XH89</accession>
<comment type="caution">
    <text evidence="1">The sequence shown here is derived from an EMBL/GenBank/DDBJ whole genome shotgun (WGS) entry which is preliminary data.</text>
</comment>
<keyword evidence="2" id="KW-1185">Reference proteome</keyword>
<proteinExistence type="predicted"/>